<protein>
    <recommendedName>
        <fullName evidence="6">UBX domain-containing protein 6</fullName>
    </recommendedName>
    <alternativeName>
        <fullName evidence="7">UBX domain-containing protein 1</fullName>
    </alternativeName>
</protein>
<dbReference type="Gene3D" id="3.10.20.90">
    <property type="entry name" value="Phosphatidylinositol 3-kinase Catalytic Subunit, Chain A, domain 1"/>
    <property type="match status" value="1"/>
</dbReference>
<keyword evidence="8" id="KW-0175">Coiled coil</keyword>
<dbReference type="SUPFAM" id="SSF54236">
    <property type="entry name" value="Ubiquitin-like"/>
    <property type="match status" value="1"/>
</dbReference>
<evidence type="ECO:0000256" key="5">
    <source>
        <dbReference type="ARBA" id="ARBA00065525"/>
    </source>
</evidence>
<proteinExistence type="predicted"/>
<feature type="compositionally biased region" description="Basic and acidic residues" evidence="9">
    <location>
        <begin position="22"/>
        <end position="37"/>
    </location>
</feature>
<dbReference type="GO" id="GO:0016020">
    <property type="term" value="C:membrane"/>
    <property type="evidence" value="ECO:0007669"/>
    <property type="project" value="UniProtKB-SubCell"/>
</dbReference>
<dbReference type="SMART" id="SM00580">
    <property type="entry name" value="PUG"/>
    <property type="match status" value="1"/>
</dbReference>
<dbReference type="CDD" id="cd16119">
    <property type="entry name" value="UBX_UBXN6"/>
    <property type="match status" value="1"/>
</dbReference>
<dbReference type="InterPro" id="IPR001012">
    <property type="entry name" value="UBX_dom"/>
</dbReference>
<evidence type="ECO:0000256" key="6">
    <source>
        <dbReference type="ARBA" id="ARBA00070523"/>
    </source>
</evidence>
<keyword evidence="2" id="KW-0833">Ubl conjugation pathway</keyword>
<dbReference type="PROSITE" id="PS50033">
    <property type="entry name" value="UBX"/>
    <property type="match status" value="1"/>
</dbReference>
<gene>
    <name evidence="12" type="primary">UBXN6</name>
</gene>
<dbReference type="AlphaFoldDB" id="A0A6P8S5L8"/>
<dbReference type="GO" id="GO:0006950">
    <property type="term" value="P:response to stress"/>
    <property type="evidence" value="ECO:0007669"/>
    <property type="project" value="UniProtKB-ARBA"/>
</dbReference>
<dbReference type="FunCoup" id="A0A6P8S5L8">
    <property type="interactions" value="1560"/>
</dbReference>
<evidence type="ECO:0000313" key="12">
    <source>
        <dbReference type="RefSeq" id="XP_033813107.1"/>
    </source>
</evidence>
<dbReference type="InterPro" id="IPR029071">
    <property type="entry name" value="Ubiquitin-like_domsf"/>
</dbReference>
<dbReference type="Proteomes" id="UP000515159">
    <property type="component" value="Chromosome 8"/>
</dbReference>
<dbReference type="CTD" id="80700"/>
<feature type="domain" description="UBX" evidence="10">
    <location>
        <begin position="332"/>
        <end position="407"/>
    </location>
</feature>
<dbReference type="InterPro" id="IPR036339">
    <property type="entry name" value="PUB-like_dom_sf"/>
</dbReference>
<dbReference type="KEGG" id="gsh:117366097"/>
<dbReference type="Pfam" id="PF09409">
    <property type="entry name" value="PUB"/>
    <property type="match status" value="1"/>
</dbReference>
<dbReference type="InterPro" id="IPR042774">
    <property type="entry name" value="UBXN6_PUB"/>
</dbReference>
<keyword evidence="11" id="KW-1185">Reference proteome</keyword>
<dbReference type="GeneID" id="117366097"/>
<dbReference type="CDD" id="cd10460">
    <property type="entry name" value="PUB_UBXD1"/>
    <property type="match status" value="1"/>
</dbReference>
<evidence type="ECO:0000313" key="11">
    <source>
        <dbReference type="Proteomes" id="UP000515159"/>
    </source>
</evidence>
<comment type="function">
    <text evidence="4">May negatively regulate the ATPase activity of VCP, an ATP-driven segregase that associates with different cofactors to control a wide variety of cellular processes. As a cofactor of VCP, it may play a role in the transport of CAV1 to lysosomes for degradation. It may also play a role in endoplasmic reticulum-associated degradation (ERAD) of misfolded proteins. Together with VCP and other cofactors, it may play a role in macroautophagy, regulating for instance the clearance of damaged lysosomes.</text>
</comment>
<evidence type="ECO:0000256" key="1">
    <source>
        <dbReference type="ARBA" id="ARBA00004170"/>
    </source>
</evidence>
<evidence type="ECO:0000256" key="3">
    <source>
        <dbReference type="ARBA" id="ARBA00023136"/>
    </source>
</evidence>
<dbReference type="PANTHER" id="PTHR23153">
    <property type="entry name" value="UBX-RELATED"/>
    <property type="match status" value="1"/>
</dbReference>
<evidence type="ECO:0000256" key="7">
    <source>
        <dbReference type="ARBA" id="ARBA00075815"/>
    </source>
</evidence>
<dbReference type="GO" id="GO:0005737">
    <property type="term" value="C:cytoplasm"/>
    <property type="evidence" value="ECO:0007669"/>
    <property type="project" value="TreeGrafter"/>
</dbReference>
<dbReference type="OrthoDB" id="49605at2759"/>
<dbReference type="FunFam" id="3.10.20.90:FF:000185">
    <property type="entry name" value="UBX domain-containing protein 6"/>
    <property type="match status" value="1"/>
</dbReference>
<dbReference type="PANTHER" id="PTHR23153:SF38">
    <property type="entry name" value="UBX DOMAIN-CONTAINING PROTEIN 6"/>
    <property type="match status" value="1"/>
</dbReference>
<feature type="region of interest" description="Disordered" evidence="9">
    <location>
        <begin position="16"/>
        <end position="49"/>
    </location>
</feature>
<comment type="subcellular location">
    <subcellularLocation>
        <location evidence="1">Membrane</location>
        <topology evidence="1">Peripheral membrane protein</topology>
    </subcellularLocation>
</comment>
<sequence>MKKFFQGMKADMKFKTAGPGHKLTEDTRDKVSNEKLTSETPKLRSAPKDGAQVAAAAAAMARMEQNQAKCKPLTSYDVIKAQVKKELEAEAAVHESEASVGHKGPVMSAEKHHANLSVSGIYFKCPLTGATLTKEQREAHLREAILLHFSKDPVTASIMQIHTFNRDREKVKIGTETIAKYLENICNHPDDVKYQKIKLSNRIFQERVSCLEGAKEFLQAIGFEEKTLPLSEQETTEDFYMLKEEVLANLDQLNQHKERLLNAEAVKAKLDRQPCVFLPSAQASQFELPDDFYNLTIDEIKREQKQKTEAVERNAMLRTKAMREKEQQREMQKYNYTLLRIRLPDGLILQGTFYARERMSALFDFVRKSLQNDWLPFEMLAPGGHTLDDETLAFNECGLVPAALLTFQWDPAVMADVEAAGTQAGAGSILKPELLADIQTLP</sequence>
<dbReference type="Gene3D" id="1.20.58.2190">
    <property type="match status" value="1"/>
</dbReference>
<dbReference type="SUPFAM" id="SSF143503">
    <property type="entry name" value="PUG domain-like"/>
    <property type="match status" value="1"/>
</dbReference>
<evidence type="ECO:0000256" key="4">
    <source>
        <dbReference type="ARBA" id="ARBA00059509"/>
    </source>
</evidence>
<feature type="coiled-coil region" evidence="8">
    <location>
        <begin position="243"/>
        <end position="273"/>
    </location>
</feature>
<reference evidence="12" key="1">
    <citation type="submission" date="2025-08" db="UniProtKB">
        <authorList>
            <consortium name="RefSeq"/>
        </authorList>
    </citation>
    <scope>IDENTIFICATION</scope>
</reference>
<keyword evidence="3" id="KW-0472">Membrane</keyword>
<comment type="subunit">
    <text evidence="5">Interacts with VCP through the PUB domain (via C-terminus) and VIM motif (via N-terminus); the interaction is direct. Forms a ternary complex with CAV1 and VCP. Interacts with SYVN1. Interacts with HERPUD1. Interacts with VCPKMT. May interact with DERL1. Interacts with PLAA, VCP and YOD1; may form a complex involved in macroautophagy. Interacts with LMAN1.</text>
</comment>
<dbReference type="InParanoid" id="A0A6P8S5L8"/>
<evidence type="ECO:0000256" key="8">
    <source>
        <dbReference type="SAM" id="Coils"/>
    </source>
</evidence>
<dbReference type="RefSeq" id="XP_033813107.1">
    <property type="nucleotide sequence ID" value="XM_033957216.1"/>
</dbReference>
<name>A0A6P8S5L8_GEOSA</name>
<organism evidence="11 12">
    <name type="scientific">Geotrypetes seraphini</name>
    <name type="common">Gaboon caecilian</name>
    <name type="synonym">Caecilia seraphini</name>
    <dbReference type="NCBI Taxonomy" id="260995"/>
    <lineage>
        <taxon>Eukaryota</taxon>
        <taxon>Metazoa</taxon>
        <taxon>Chordata</taxon>
        <taxon>Craniata</taxon>
        <taxon>Vertebrata</taxon>
        <taxon>Euteleostomi</taxon>
        <taxon>Amphibia</taxon>
        <taxon>Gymnophiona</taxon>
        <taxon>Geotrypetes</taxon>
    </lineage>
</organism>
<accession>A0A6P8S5L8</accession>
<dbReference type="InterPro" id="IPR018997">
    <property type="entry name" value="PUB_domain"/>
</dbReference>
<evidence type="ECO:0000256" key="2">
    <source>
        <dbReference type="ARBA" id="ARBA00022786"/>
    </source>
</evidence>
<evidence type="ECO:0000259" key="10">
    <source>
        <dbReference type="PROSITE" id="PS50033"/>
    </source>
</evidence>
<dbReference type="Pfam" id="PF00789">
    <property type="entry name" value="UBX"/>
    <property type="match status" value="1"/>
</dbReference>
<evidence type="ECO:0000256" key="9">
    <source>
        <dbReference type="SAM" id="MobiDB-lite"/>
    </source>
</evidence>